<gene>
    <name evidence="3" type="ORF">OFY01_30755</name>
</gene>
<sequence length="156" mass="15485">MARFYRFLIESDGAAMIQQHPARSGLPHTCRTFRTFRTSLRSAIITAVLGGAVIAPTVAFADAQAETRAATAPAQHRPIAHSAQDGTGTGTGTSTSTSTSTGTGTGTGTESIPAGPAVPSAAATANPVFLIAGGTMAAAGAAGLTCSAIRRGRADG</sequence>
<evidence type="ECO:0000256" key="2">
    <source>
        <dbReference type="SAM" id="Phobius"/>
    </source>
</evidence>
<reference evidence="3" key="1">
    <citation type="submission" date="2022-10" db="EMBL/GenBank/DDBJ databases">
        <title>Streptomyces beihaiensis sp. nov., a chitin degrading actinobacterium, isolated from shrimp pond soil.</title>
        <authorList>
            <person name="Xie J."/>
            <person name="Shen N."/>
        </authorList>
    </citation>
    <scope>NUCLEOTIDE SEQUENCE</scope>
    <source>
        <strain evidence="3">GXMU-J5</strain>
    </source>
</reference>
<keyword evidence="2" id="KW-1133">Transmembrane helix</keyword>
<comment type="caution">
    <text evidence="3">The sequence shown here is derived from an EMBL/GenBank/DDBJ whole genome shotgun (WGS) entry which is preliminary data.</text>
</comment>
<organism evidence="3 4">
    <name type="scientific">Streptomyces beihaiensis</name>
    <dbReference type="NCBI Taxonomy" id="2984495"/>
    <lineage>
        <taxon>Bacteria</taxon>
        <taxon>Bacillati</taxon>
        <taxon>Actinomycetota</taxon>
        <taxon>Actinomycetes</taxon>
        <taxon>Kitasatosporales</taxon>
        <taxon>Streptomycetaceae</taxon>
        <taxon>Streptomyces</taxon>
    </lineage>
</organism>
<evidence type="ECO:0000313" key="4">
    <source>
        <dbReference type="Proteomes" id="UP001163064"/>
    </source>
</evidence>
<proteinExistence type="predicted"/>
<protein>
    <submittedName>
        <fullName evidence="3">Uncharacterized protein</fullName>
    </submittedName>
</protein>
<feature type="transmembrane region" description="Helical" evidence="2">
    <location>
        <begin position="43"/>
        <end position="61"/>
    </location>
</feature>
<dbReference type="RefSeq" id="WP_266605513.1">
    <property type="nucleotide sequence ID" value="NZ_JAPHNL010000332.1"/>
</dbReference>
<evidence type="ECO:0000256" key="1">
    <source>
        <dbReference type="SAM" id="MobiDB-lite"/>
    </source>
</evidence>
<dbReference type="Proteomes" id="UP001163064">
    <property type="component" value="Unassembled WGS sequence"/>
</dbReference>
<keyword evidence="2" id="KW-0472">Membrane</keyword>
<feature type="compositionally biased region" description="Low complexity" evidence="1">
    <location>
        <begin position="92"/>
        <end position="102"/>
    </location>
</feature>
<feature type="transmembrane region" description="Helical" evidence="2">
    <location>
        <begin position="128"/>
        <end position="149"/>
    </location>
</feature>
<keyword evidence="4" id="KW-1185">Reference proteome</keyword>
<name>A0ABT3U637_9ACTN</name>
<accession>A0ABT3U637</accession>
<evidence type="ECO:0000313" key="3">
    <source>
        <dbReference type="EMBL" id="MCX3064062.1"/>
    </source>
</evidence>
<feature type="region of interest" description="Disordered" evidence="1">
    <location>
        <begin position="69"/>
        <end position="111"/>
    </location>
</feature>
<keyword evidence="2" id="KW-0812">Transmembrane</keyword>
<dbReference type="EMBL" id="JAPHNL010000332">
    <property type="protein sequence ID" value="MCX3064062.1"/>
    <property type="molecule type" value="Genomic_DNA"/>
</dbReference>